<gene>
    <name evidence="1" type="ORF">Ahu01nite_099390</name>
</gene>
<dbReference type="EMBL" id="BOMN01000154">
    <property type="protein sequence ID" value="GIE26837.1"/>
    <property type="molecule type" value="Genomic_DNA"/>
</dbReference>
<organism evidence="1 2">
    <name type="scientific">Winogradskya humida</name>
    <dbReference type="NCBI Taxonomy" id="113566"/>
    <lineage>
        <taxon>Bacteria</taxon>
        <taxon>Bacillati</taxon>
        <taxon>Actinomycetota</taxon>
        <taxon>Actinomycetes</taxon>
        <taxon>Micromonosporales</taxon>
        <taxon>Micromonosporaceae</taxon>
        <taxon>Winogradskya</taxon>
    </lineage>
</organism>
<evidence type="ECO:0000313" key="1">
    <source>
        <dbReference type="EMBL" id="GIE26837.1"/>
    </source>
</evidence>
<sequence length="73" mass="7587">MRPDVTIPGQWGSGLSVLVGPVYAEVGDDDTGNFTSGLITNRFGPRVPVVAGQLVTGGMATDQGLRRCKAVRA</sequence>
<dbReference type="Proteomes" id="UP000603200">
    <property type="component" value="Unassembled WGS sequence"/>
</dbReference>
<accession>A0ABQ4A7I4</accession>
<comment type="caution">
    <text evidence="1">The sequence shown here is derived from an EMBL/GenBank/DDBJ whole genome shotgun (WGS) entry which is preliminary data.</text>
</comment>
<reference evidence="1 2" key="1">
    <citation type="submission" date="2021-01" db="EMBL/GenBank/DDBJ databases">
        <title>Whole genome shotgun sequence of Actinoplanes humidus NBRC 14915.</title>
        <authorList>
            <person name="Komaki H."/>
            <person name="Tamura T."/>
        </authorList>
    </citation>
    <scope>NUCLEOTIDE SEQUENCE [LARGE SCALE GENOMIC DNA]</scope>
    <source>
        <strain evidence="1 2">NBRC 14915</strain>
    </source>
</reference>
<protein>
    <submittedName>
        <fullName evidence="1">Uncharacterized protein</fullName>
    </submittedName>
</protein>
<name>A0ABQ4A7I4_9ACTN</name>
<evidence type="ECO:0000313" key="2">
    <source>
        <dbReference type="Proteomes" id="UP000603200"/>
    </source>
</evidence>
<keyword evidence="2" id="KW-1185">Reference proteome</keyword>
<proteinExistence type="predicted"/>